<comment type="caution">
    <text evidence="3">The sequence shown here is derived from an EMBL/GenBank/DDBJ whole genome shotgun (WGS) entry which is preliminary data.</text>
</comment>
<evidence type="ECO:0000313" key="4">
    <source>
        <dbReference type="Proteomes" id="UP001500301"/>
    </source>
</evidence>
<evidence type="ECO:0000256" key="1">
    <source>
        <dbReference type="SAM" id="MobiDB-lite"/>
    </source>
</evidence>
<reference evidence="4" key="1">
    <citation type="journal article" date="2019" name="Int. J. Syst. Evol. Microbiol.">
        <title>The Global Catalogue of Microorganisms (GCM) 10K type strain sequencing project: providing services to taxonomists for standard genome sequencing and annotation.</title>
        <authorList>
            <consortium name="The Broad Institute Genomics Platform"/>
            <consortium name="The Broad Institute Genome Sequencing Center for Infectious Disease"/>
            <person name="Wu L."/>
            <person name="Ma J."/>
        </authorList>
    </citation>
    <scope>NUCLEOTIDE SEQUENCE [LARGE SCALE GENOMIC DNA]</scope>
    <source>
        <strain evidence="4">JCM 17460</strain>
    </source>
</reference>
<feature type="domain" description="HTH merR-type" evidence="2">
    <location>
        <begin position="32"/>
        <end position="100"/>
    </location>
</feature>
<dbReference type="InterPro" id="IPR000551">
    <property type="entry name" value="MerR-type_HTH_dom"/>
</dbReference>
<dbReference type="RefSeq" id="WP_218235726.1">
    <property type="nucleotide sequence ID" value="NZ_BAABBB010000012.1"/>
</dbReference>
<proteinExistence type="predicted"/>
<evidence type="ECO:0000259" key="2">
    <source>
        <dbReference type="PROSITE" id="PS50937"/>
    </source>
</evidence>
<dbReference type="SMART" id="SM00422">
    <property type="entry name" value="HTH_MERR"/>
    <property type="match status" value="1"/>
</dbReference>
<dbReference type="Pfam" id="PF13411">
    <property type="entry name" value="MerR_1"/>
    <property type="match status" value="1"/>
</dbReference>
<protein>
    <submittedName>
        <fullName evidence="3">MerR family transcriptional regulator</fullName>
    </submittedName>
</protein>
<keyword evidence="4" id="KW-1185">Reference proteome</keyword>
<sequence>MVKSEGPADGVSHDAPGTASRPDPQAQRGEELLTLEELTTRVGLTVRTVRFYTSRGLIPPPIRRGRSGYYSAAHLARIELVLELQSHGFTLSAIERYVAGIPEDASPEDITLARTMLAPWQSDLPVEMDREQLEKKAGRALSAEDVATLQALGVLRVRGSSYLVASNQLAIGIRLLELGFPREVAVAAAAVYQEHGEQMAKELYEVINDKLAPLYGDATTSEHFREIMERLKPLSVGGLVSAYESAVTRAARTPGRS</sequence>
<name>A0ABP6VI59_9ACTN</name>
<feature type="region of interest" description="Disordered" evidence="1">
    <location>
        <begin position="1"/>
        <end position="29"/>
    </location>
</feature>
<dbReference type="PANTHER" id="PTHR30204:SF93">
    <property type="entry name" value="HTH MERR-TYPE DOMAIN-CONTAINING PROTEIN"/>
    <property type="match status" value="1"/>
</dbReference>
<dbReference type="PROSITE" id="PS50937">
    <property type="entry name" value="HTH_MERR_2"/>
    <property type="match status" value="1"/>
</dbReference>
<evidence type="ECO:0000313" key="3">
    <source>
        <dbReference type="EMBL" id="GAA3535503.1"/>
    </source>
</evidence>
<accession>A0ABP6VI59</accession>
<dbReference type="EMBL" id="BAABBB010000012">
    <property type="protein sequence ID" value="GAA3535503.1"/>
    <property type="molecule type" value="Genomic_DNA"/>
</dbReference>
<dbReference type="InterPro" id="IPR047057">
    <property type="entry name" value="MerR_fam"/>
</dbReference>
<dbReference type="Proteomes" id="UP001500301">
    <property type="component" value="Unassembled WGS sequence"/>
</dbReference>
<gene>
    <name evidence="3" type="ORF">GCM10022263_24280</name>
</gene>
<dbReference type="PANTHER" id="PTHR30204">
    <property type="entry name" value="REDOX-CYCLING DRUG-SENSING TRANSCRIPTIONAL ACTIVATOR SOXR"/>
    <property type="match status" value="1"/>
</dbReference>
<organism evidence="3 4">
    <name type="scientific">Nocardioides daeguensis</name>
    <dbReference type="NCBI Taxonomy" id="908359"/>
    <lineage>
        <taxon>Bacteria</taxon>
        <taxon>Bacillati</taxon>
        <taxon>Actinomycetota</taxon>
        <taxon>Actinomycetes</taxon>
        <taxon>Propionibacteriales</taxon>
        <taxon>Nocardioidaceae</taxon>
        <taxon>Nocardioides</taxon>
    </lineage>
</organism>